<evidence type="ECO:0000259" key="1">
    <source>
        <dbReference type="Pfam" id="PF03572"/>
    </source>
</evidence>
<dbReference type="PANTHER" id="PTHR32060:SF22">
    <property type="entry name" value="CARBOXYL-TERMINAL-PROCESSING PEPTIDASE 3, CHLOROPLASTIC"/>
    <property type="match status" value="1"/>
</dbReference>
<dbReference type="AlphaFoldDB" id="A0A9X2A0S3"/>
<dbReference type="EMBL" id="JAKHSK010000037">
    <property type="protein sequence ID" value="MCL6220325.1"/>
    <property type="molecule type" value="Genomic_DNA"/>
</dbReference>
<dbReference type="RefSeq" id="WP_249603026.1">
    <property type="nucleotide sequence ID" value="NZ_JAKHSK010000037.1"/>
</dbReference>
<accession>A0A9X2A0S3</accession>
<reference evidence="2" key="1">
    <citation type="submission" date="2022-01" db="EMBL/GenBank/DDBJ databases">
        <title>Genome sequencing of Zunongwangia sp. M21534 genome.</title>
        <authorList>
            <person name="Chen Y."/>
            <person name="Dong C."/>
            <person name="Shao Z."/>
        </authorList>
    </citation>
    <scope>NUCLEOTIDE SEQUENCE</scope>
    <source>
        <strain evidence="2">MCCC M21534</strain>
    </source>
</reference>
<sequence length="599" mass="68747">MHKFLLLSIFLFFKITIGYTQQPNDKAENKNIQQFIQIWGLVKYRSQKSITGQFDADKVFLELIDTVKKADKNQFNQLMIKLSKDIGTKSIVSNQTYPKSKLINGPYLINNVDYDWIKGKSYSSLLKKQLEDLSNTINHTGKHHYVPEVFHDGDLPNEAAYPNYTFNSQAMNLLTLAKAWNAIEFLFPYKYVMDKDWKEVLAEMIPYFKTINDKTSYEKGVLMLAVAINDTHSAAFMSPGSMQTSNIIFNVRYYPPFDYKATKNGLIITEFLNDSLAKISALKPGDEIVAINGIKIKKWLKDRSSFLPASNDAVTYRELSTSNNTRGDVFAFSDLNGNILNVKVKRQGTKINLRLTLLDRKEQQDIQIIQDHIKREWAQEDALKGIETIGNDITLIRAGNFFDQDIPEDKDMPQLSTELKSKKAIIFDMRKYPQSPGFFGYYIPMLLGKKPFRFARYYAVDLRQVGIFKYKDELDTYMRVSDNGDKPMGDLYTGKIVILTNEHTQSMGEWFTMMLRQFNNNTTVMGSQTAGADGDVKRIALPGDYQFSFTGNGIFYPDGRETQRIGIKPDIYFEPAIEDLGRTTDAHLQRAIKYIREGM</sequence>
<dbReference type="Gene3D" id="2.30.42.10">
    <property type="match status" value="1"/>
</dbReference>
<dbReference type="Gene3D" id="3.90.226.10">
    <property type="entry name" value="2-enoyl-CoA Hydratase, Chain A, domain 1"/>
    <property type="match status" value="1"/>
</dbReference>
<dbReference type="InterPro" id="IPR005151">
    <property type="entry name" value="Tail-specific_protease"/>
</dbReference>
<comment type="caution">
    <text evidence="2">The sequence shown here is derived from an EMBL/GenBank/DDBJ whole genome shotgun (WGS) entry which is preliminary data.</text>
</comment>
<protein>
    <submittedName>
        <fullName evidence="2">S41 family peptidase</fullName>
    </submittedName>
</protein>
<organism evidence="2 3">
    <name type="scientific">Zunongwangia pacifica</name>
    <dbReference type="NCBI Taxonomy" id="2911062"/>
    <lineage>
        <taxon>Bacteria</taxon>
        <taxon>Pseudomonadati</taxon>
        <taxon>Bacteroidota</taxon>
        <taxon>Flavobacteriia</taxon>
        <taxon>Flavobacteriales</taxon>
        <taxon>Flavobacteriaceae</taxon>
        <taxon>Zunongwangia</taxon>
    </lineage>
</organism>
<dbReference type="InterPro" id="IPR029045">
    <property type="entry name" value="ClpP/crotonase-like_dom_sf"/>
</dbReference>
<dbReference type="InterPro" id="IPR036034">
    <property type="entry name" value="PDZ_sf"/>
</dbReference>
<evidence type="ECO:0000313" key="2">
    <source>
        <dbReference type="EMBL" id="MCL6220325.1"/>
    </source>
</evidence>
<feature type="domain" description="Tail specific protease" evidence="1">
    <location>
        <begin position="477"/>
        <end position="572"/>
    </location>
</feature>
<dbReference type="GO" id="GO:0004175">
    <property type="term" value="F:endopeptidase activity"/>
    <property type="evidence" value="ECO:0007669"/>
    <property type="project" value="TreeGrafter"/>
</dbReference>
<dbReference type="SUPFAM" id="SSF50156">
    <property type="entry name" value="PDZ domain-like"/>
    <property type="match status" value="1"/>
</dbReference>
<dbReference type="Pfam" id="PF03572">
    <property type="entry name" value="Peptidase_S41"/>
    <property type="match status" value="1"/>
</dbReference>
<proteinExistence type="predicted"/>
<dbReference type="Proteomes" id="UP001139521">
    <property type="component" value="Unassembled WGS sequence"/>
</dbReference>
<gene>
    <name evidence="2" type="ORF">L1967_18695</name>
</gene>
<keyword evidence="3" id="KW-1185">Reference proteome</keyword>
<dbReference type="GO" id="GO:0006508">
    <property type="term" value="P:proteolysis"/>
    <property type="evidence" value="ECO:0007669"/>
    <property type="project" value="InterPro"/>
</dbReference>
<dbReference type="PANTHER" id="PTHR32060">
    <property type="entry name" value="TAIL-SPECIFIC PROTEASE"/>
    <property type="match status" value="1"/>
</dbReference>
<name>A0A9X2A0S3_9FLAO</name>
<dbReference type="SUPFAM" id="SSF52096">
    <property type="entry name" value="ClpP/crotonase"/>
    <property type="match status" value="1"/>
</dbReference>
<evidence type="ECO:0000313" key="3">
    <source>
        <dbReference type="Proteomes" id="UP001139521"/>
    </source>
</evidence>
<dbReference type="GO" id="GO:0008236">
    <property type="term" value="F:serine-type peptidase activity"/>
    <property type="evidence" value="ECO:0007669"/>
    <property type="project" value="InterPro"/>
</dbReference>